<organism evidence="6 7">
    <name type="scientific">Roseateles depolymerans</name>
    <dbReference type="NCBI Taxonomy" id="76731"/>
    <lineage>
        <taxon>Bacteria</taxon>
        <taxon>Pseudomonadati</taxon>
        <taxon>Pseudomonadota</taxon>
        <taxon>Betaproteobacteria</taxon>
        <taxon>Burkholderiales</taxon>
        <taxon>Sphaerotilaceae</taxon>
        <taxon>Roseateles</taxon>
    </lineage>
</organism>
<evidence type="ECO:0000313" key="7">
    <source>
        <dbReference type="Proteomes" id="UP000249633"/>
    </source>
</evidence>
<accession>A0A2W5DAR6</accession>
<comment type="caution">
    <text evidence="6">The sequence shown here is derived from an EMBL/GenBank/DDBJ whole genome shotgun (WGS) entry which is preliminary data.</text>
</comment>
<dbReference type="Pfam" id="PF02674">
    <property type="entry name" value="Colicin_V"/>
    <property type="match status" value="1"/>
</dbReference>
<dbReference type="PANTHER" id="PTHR36926:SF1">
    <property type="entry name" value="COLICIN V PRODUCTION PROTEIN"/>
    <property type="match status" value="1"/>
</dbReference>
<sequence length="176" mass="18235">MLSWVDLALLAVLVLSVAVGVWRGLVFEVMSLAGWVVAYFAAPPLAAILQTIWPESGAAIAPGVRQLLALVGAFVLVLIIWSLISKLLKTLIQASPLSALDRLGGAGFGALRGVLIVLLVVLVAGATPFAESTTWRASHAAPVLSGVLGDVAPLLPEPLSRFVSRSLSRPAPAATD</sequence>
<feature type="transmembrane region" description="Helical" evidence="5">
    <location>
        <begin position="33"/>
        <end position="52"/>
    </location>
</feature>
<keyword evidence="4 5" id="KW-0472">Membrane</keyword>
<feature type="transmembrane region" description="Helical" evidence="5">
    <location>
        <begin position="104"/>
        <end position="126"/>
    </location>
</feature>
<reference evidence="6 7" key="1">
    <citation type="submission" date="2017-08" db="EMBL/GenBank/DDBJ databases">
        <title>Infants hospitalized years apart are colonized by the same room-sourced microbial strains.</title>
        <authorList>
            <person name="Brooks B."/>
            <person name="Olm M.R."/>
            <person name="Firek B.A."/>
            <person name="Baker R."/>
            <person name="Thomas B.C."/>
            <person name="Morowitz M.J."/>
            <person name="Banfield J.F."/>
        </authorList>
    </citation>
    <scope>NUCLEOTIDE SEQUENCE [LARGE SCALE GENOMIC DNA]</scope>
    <source>
        <strain evidence="6">S2_012_000_R2_81</strain>
    </source>
</reference>
<evidence type="ECO:0000256" key="3">
    <source>
        <dbReference type="ARBA" id="ARBA00022989"/>
    </source>
</evidence>
<feature type="transmembrane region" description="Helical" evidence="5">
    <location>
        <begin position="64"/>
        <end position="84"/>
    </location>
</feature>
<dbReference type="GO" id="GO:0016020">
    <property type="term" value="C:membrane"/>
    <property type="evidence" value="ECO:0007669"/>
    <property type="project" value="UniProtKB-SubCell"/>
</dbReference>
<comment type="subcellular location">
    <subcellularLocation>
        <location evidence="1">Membrane</location>
        <topology evidence="1">Multi-pass membrane protein</topology>
    </subcellularLocation>
</comment>
<evidence type="ECO:0000256" key="5">
    <source>
        <dbReference type="SAM" id="Phobius"/>
    </source>
</evidence>
<dbReference type="EMBL" id="QFOD01000020">
    <property type="protein sequence ID" value="PZP28941.1"/>
    <property type="molecule type" value="Genomic_DNA"/>
</dbReference>
<protein>
    <submittedName>
        <fullName evidence="6">Colicin V synthesis protein</fullName>
    </submittedName>
</protein>
<evidence type="ECO:0000256" key="2">
    <source>
        <dbReference type="ARBA" id="ARBA00022692"/>
    </source>
</evidence>
<evidence type="ECO:0000313" key="6">
    <source>
        <dbReference type="EMBL" id="PZP28941.1"/>
    </source>
</evidence>
<dbReference type="PANTHER" id="PTHR36926">
    <property type="entry name" value="COLICIN V PRODUCTION PROTEIN"/>
    <property type="match status" value="1"/>
</dbReference>
<name>A0A2W5DAR6_9BURK</name>
<evidence type="ECO:0000256" key="4">
    <source>
        <dbReference type="ARBA" id="ARBA00023136"/>
    </source>
</evidence>
<keyword evidence="3 5" id="KW-1133">Transmembrane helix</keyword>
<keyword evidence="2 5" id="KW-0812">Transmembrane</keyword>
<evidence type="ECO:0000256" key="1">
    <source>
        <dbReference type="ARBA" id="ARBA00004141"/>
    </source>
</evidence>
<dbReference type="AlphaFoldDB" id="A0A2W5DAR6"/>
<dbReference type="Proteomes" id="UP000249633">
    <property type="component" value="Unassembled WGS sequence"/>
</dbReference>
<dbReference type="GO" id="GO:0009403">
    <property type="term" value="P:toxin biosynthetic process"/>
    <property type="evidence" value="ECO:0007669"/>
    <property type="project" value="InterPro"/>
</dbReference>
<dbReference type="InterPro" id="IPR003825">
    <property type="entry name" value="Colicin-V_CvpA"/>
</dbReference>
<proteinExistence type="predicted"/>
<gene>
    <name evidence="6" type="ORF">DI603_18350</name>
</gene>
<dbReference type="InterPro" id="IPR052719">
    <property type="entry name" value="CvpA-like"/>
</dbReference>